<dbReference type="SUPFAM" id="SSF53383">
    <property type="entry name" value="PLP-dependent transferases"/>
    <property type="match status" value="1"/>
</dbReference>
<dbReference type="InterPro" id="IPR015424">
    <property type="entry name" value="PyrdxlP-dep_Trfase"/>
</dbReference>
<evidence type="ECO:0000256" key="4">
    <source>
        <dbReference type="ARBA" id="ARBA00023239"/>
    </source>
</evidence>
<comment type="cofactor">
    <cofactor evidence="1 6">
        <name>pyridoxal 5'-phosphate</name>
        <dbReference type="ChEBI" id="CHEBI:597326"/>
    </cofactor>
</comment>
<comment type="catalytic activity">
    <reaction evidence="5">
        <text>L,L-cystathionine + H2O = L-homocysteine + pyruvate + NH4(+)</text>
        <dbReference type="Rhea" id="RHEA:13965"/>
        <dbReference type="ChEBI" id="CHEBI:15361"/>
        <dbReference type="ChEBI" id="CHEBI:15377"/>
        <dbReference type="ChEBI" id="CHEBI:28938"/>
        <dbReference type="ChEBI" id="CHEBI:58161"/>
        <dbReference type="ChEBI" id="CHEBI:58199"/>
    </reaction>
</comment>
<dbReference type="EMBL" id="JAVDRL010000001">
    <property type="protein sequence ID" value="MDR6529415.1"/>
    <property type="molecule type" value="Genomic_DNA"/>
</dbReference>
<sequence length="388" mass="41449">MPLDEETRLVRKGAPPKGGSVLARTVNPPVQRGSTVLMPNAASLYDDSQLTYGITGLSSPANLQLALAELEGSPDVTLYPSGLAAITGVMLALLKAGDEILVVDSAYRPTRRFCDRVLARFGVATTYYDPALSPDALMALCTPRTRLILLEAPGSLTFEMQDVPAIAAAANARGVLTMIDNTWAAGFYFKPLAHGVTISVQALTKYVGGHSDVFMGSAATADNVIGNQLGDAMWDIGWSVSPDDAYTVLRGLRTLATRLPAHQAKGLEIARWLQLRPEVARVLHPALETDPGHALWKRDFTGACGLFGVVLKPASQKAVHAFLDALDLFGLGFSWGGYESLAIHCDPQLKNRTVPVNLEGPLLRLHVGLENTADLIADLERGFAALNA</sequence>
<dbReference type="Gene3D" id="3.90.1150.10">
    <property type="entry name" value="Aspartate Aminotransferase, domain 1"/>
    <property type="match status" value="1"/>
</dbReference>
<feature type="region of interest" description="Disordered" evidence="7">
    <location>
        <begin position="1"/>
        <end position="20"/>
    </location>
</feature>
<evidence type="ECO:0000256" key="2">
    <source>
        <dbReference type="ARBA" id="ARBA00009077"/>
    </source>
</evidence>
<evidence type="ECO:0000256" key="7">
    <source>
        <dbReference type="SAM" id="MobiDB-lite"/>
    </source>
</evidence>
<protein>
    <submittedName>
        <fullName evidence="8">Cystathionine beta-lyase</fullName>
        <ecNumber evidence="8">4.4.1.13</ecNumber>
    </submittedName>
</protein>
<comment type="caution">
    <text evidence="8">The sequence shown here is derived from an EMBL/GenBank/DDBJ whole genome shotgun (WGS) entry which is preliminary data.</text>
</comment>
<dbReference type="PIRSF" id="PIRSF001434">
    <property type="entry name" value="CGS"/>
    <property type="match status" value="1"/>
</dbReference>
<evidence type="ECO:0000256" key="3">
    <source>
        <dbReference type="ARBA" id="ARBA00022898"/>
    </source>
</evidence>
<comment type="similarity">
    <text evidence="2 6">Belongs to the trans-sulfuration enzymes family.</text>
</comment>
<keyword evidence="3 6" id="KW-0663">Pyridoxal phosphate</keyword>
<keyword evidence="9" id="KW-1185">Reference proteome</keyword>
<name>A0ABU1MT94_9CAUL</name>
<dbReference type="InterPro" id="IPR015422">
    <property type="entry name" value="PyrdxlP-dep_Trfase_small"/>
</dbReference>
<reference evidence="8 9" key="1">
    <citation type="submission" date="2023-07" db="EMBL/GenBank/DDBJ databases">
        <title>Sorghum-associated microbial communities from plants grown in Nebraska, USA.</title>
        <authorList>
            <person name="Schachtman D."/>
        </authorList>
    </citation>
    <scope>NUCLEOTIDE SEQUENCE [LARGE SCALE GENOMIC DNA]</scope>
    <source>
        <strain evidence="8 9">DS2154</strain>
    </source>
</reference>
<gene>
    <name evidence="8" type="ORF">J2800_000130</name>
</gene>
<evidence type="ECO:0000256" key="1">
    <source>
        <dbReference type="ARBA" id="ARBA00001933"/>
    </source>
</evidence>
<dbReference type="NCBIfam" id="TIGR01324">
    <property type="entry name" value="cysta_beta_ly_B"/>
    <property type="match status" value="1"/>
</dbReference>
<evidence type="ECO:0000313" key="9">
    <source>
        <dbReference type="Proteomes" id="UP001262754"/>
    </source>
</evidence>
<dbReference type="InterPro" id="IPR000277">
    <property type="entry name" value="Cys/Met-Metab_PyrdxlP-dep_enz"/>
</dbReference>
<evidence type="ECO:0000313" key="8">
    <source>
        <dbReference type="EMBL" id="MDR6529415.1"/>
    </source>
</evidence>
<dbReference type="EC" id="4.4.1.13" evidence="8"/>
<dbReference type="Proteomes" id="UP001262754">
    <property type="component" value="Unassembled WGS sequence"/>
</dbReference>
<organism evidence="8 9">
    <name type="scientific">Caulobacter rhizosphaerae</name>
    <dbReference type="NCBI Taxonomy" id="2010972"/>
    <lineage>
        <taxon>Bacteria</taxon>
        <taxon>Pseudomonadati</taxon>
        <taxon>Pseudomonadota</taxon>
        <taxon>Alphaproteobacteria</taxon>
        <taxon>Caulobacterales</taxon>
        <taxon>Caulobacteraceae</taxon>
        <taxon>Caulobacter</taxon>
    </lineage>
</organism>
<dbReference type="PANTHER" id="PTHR43500">
    <property type="entry name" value="CYSTATHIONINE BETA-LYASE-RELATED"/>
    <property type="match status" value="1"/>
</dbReference>
<dbReference type="InterPro" id="IPR015421">
    <property type="entry name" value="PyrdxlP-dep_Trfase_major"/>
</dbReference>
<dbReference type="Gene3D" id="3.40.640.10">
    <property type="entry name" value="Type I PLP-dependent aspartate aminotransferase-like (Major domain)"/>
    <property type="match status" value="1"/>
</dbReference>
<dbReference type="GO" id="GO:0047804">
    <property type="term" value="F:cysteine-S-conjugate beta-lyase activity"/>
    <property type="evidence" value="ECO:0007669"/>
    <property type="project" value="UniProtKB-EC"/>
</dbReference>
<evidence type="ECO:0000256" key="6">
    <source>
        <dbReference type="RuleBase" id="RU362118"/>
    </source>
</evidence>
<dbReference type="Pfam" id="PF01053">
    <property type="entry name" value="Cys_Met_Meta_PP"/>
    <property type="match status" value="1"/>
</dbReference>
<evidence type="ECO:0000256" key="5">
    <source>
        <dbReference type="ARBA" id="ARBA00047517"/>
    </source>
</evidence>
<accession>A0ABU1MT94</accession>
<dbReference type="PANTHER" id="PTHR43500:SF1">
    <property type="entry name" value="CYSTATHIONINE BETA-LYASE-RELATED"/>
    <property type="match status" value="1"/>
</dbReference>
<proteinExistence type="inferred from homology"/>
<dbReference type="InterPro" id="IPR006233">
    <property type="entry name" value="Cys_b_lyase_bac"/>
</dbReference>
<keyword evidence="4 8" id="KW-0456">Lyase</keyword>